<keyword evidence="2" id="KW-1185">Reference proteome</keyword>
<name>A0A097EXH9_9CAUD</name>
<dbReference type="KEGG" id="vg:22111304"/>
<dbReference type="RefSeq" id="YP_009101851.1">
    <property type="nucleotide sequence ID" value="NC_025447.1"/>
</dbReference>
<dbReference type="EMBL" id="KM507819">
    <property type="protein sequence ID" value="AIT14154.1"/>
    <property type="molecule type" value="Genomic_DNA"/>
</dbReference>
<protein>
    <submittedName>
        <fullName evidence="1">Uncharacterized protein</fullName>
    </submittedName>
</protein>
<organism evidence="1 2">
    <name type="scientific">Escherichia phage 121Q</name>
    <dbReference type="NCBI Taxonomy" id="1555202"/>
    <lineage>
        <taxon>Viruses</taxon>
        <taxon>Duplodnaviria</taxon>
        <taxon>Heunggongvirae</taxon>
        <taxon>Uroviricota</taxon>
        <taxon>Caudoviricetes</taxon>
        <taxon>Asteriusvirus</taxon>
        <taxon>Asteriusvirus av121Q</taxon>
    </lineage>
</organism>
<sequence length="60" mass="7448">MNKEHKEFYIRKLTFVPVRIYKECDPRLYLWHFNECIKDSIYPKNYKEQLCSVLTLVLSY</sequence>
<accession>A0A097EXH9</accession>
<evidence type="ECO:0000313" key="2">
    <source>
        <dbReference type="Proteomes" id="UP000029889"/>
    </source>
</evidence>
<dbReference type="GeneID" id="22111304"/>
<proteinExistence type="predicted"/>
<reference evidence="1 2" key="1">
    <citation type="submission" date="2014-09" db="EMBL/GenBank/DDBJ databases">
        <authorList>
            <person name="Lapin J.S."/>
            <person name="Pope W.H."/>
            <person name="Hua J."/>
            <person name="Ford M.E."/>
            <person name="Conway J.F."/>
            <person name="Hatfull G.F."/>
            <person name="Hendrix R.W."/>
        </authorList>
    </citation>
    <scope>NUCLEOTIDE SEQUENCE [LARGE SCALE GENOMIC DNA]</scope>
</reference>
<evidence type="ECO:0000313" key="1">
    <source>
        <dbReference type="EMBL" id="AIT14154.1"/>
    </source>
</evidence>
<gene>
    <name evidence="1" type="primary">264</name>
    <name evidence="1" type="ORF">PBI_121Q_264</name>
</gene>
<dbReference type="Proteomes" id="UP000029889">
    <property type="component" value="Segment"/>
</dbReference>